<name>A0A5C7AJ84_9BACT</name>
<proteinExistence type="predicted"/>
<feature type="transmembrane region" description="Helical" evidence="1">
    <location>
        <begin position="140"/>
        <end position="161"/>
    </location>
</feature>
<feature type="transmembrane region" description="Helical" evidence="1">
    <location>
        <begin position="103"/>
        <end position="128"/>
    </location>
</feature>
<dbReference type="OrthoDB" id="1418192at2"/>
<gene>
    <name evidence="2" type="ORF">ESV85_14940</name>
</gene>
<feature type="transmembrane region" description="Helical" evidence="1">
    <location>
        <begin position="34"/>
        <end position="56"/>
    </location>
</feature>
<keyword evidence="1" id="KW-0812">Transmembrane</keyword>
<evidence type="ECO:0000313" key="3">
    <source>
        <dbReference type="Proteomes" id="UP000321935"/>
    </source>
</evidence>
<comment type="caution">
    <text evidence="2">The sequence shown here is derived from an EMBL/GenBank/DDBJ whole genome shotgun (WGS) entry which is preliminary data.</text>
</comment>
<evidence type="ECO:0000256" key="1">
    <source>
        <dbReference type="SAM" id="Phobius"/>
    </source>
</evidence>
<feature type="transmembrane region" description="Helical" evidence="1">
    <location>
        <begin position="205"/>
        <end position="225"/>
    </location>
</feature>
<organism evidence="2 3">
    <name type="scientific">Algoriphagus aquimarinus</name>
    <dbReference type="NCBI Taxonomy" id="237018"/>
    <lineage>
        <taxon>Bacteria</taxon>
        <taxon>Pseudomonadati</taxon>
        <taxon>Bacteroidota</taxon>
        <taxon>Cytophagia</taxon>
        <taxon>Cytophagales</taxon>
        <taxon>Cyclobacteriaceae</taxon>
        <taxon>Algoriphagus</taxon>
    </lineage>
</organism>
<protein>
    <submittedName>
        <fullName evidence="2">Uncharacterized protein</fullName>
    </submittedName>
</protein>
<reference evidence="2 3" key="1">
    <citation type="submission" date="2019-08" db="EMBL/GenBank/DDBJ databases">
        <title>Genomes sequence of Algoriphagus aquimarinus ACAM450.</title>
        <authorList>
            <person name="Bowman J.P."/>
        </authorList>
    </citation>
    <scope>NUCLEOTIDE SEQUENCE [LARGE SCALE GENOMIC DNA]</scope>
    <source>
        <strain evidence="2 3">ACAM 450</strain>
    </source>
</reference>
<sequence>MKPFPKLYLWLILPFVITLIGFQGYWAGFSKAPFHWHLHGLSATLWYVCLIIQPWLYHNRPIQIHRKVGMLSLLVAGFVIASALNMILISLPNMSEFSPLYPVRYSLAFVDLISISGFTLSVTLAIVYARNTQVHARWMISTVFWVLAPGTVRFSFIPLGAIFQPKEFSDFPFAWTDVFIWNQVLIVLIILFLMVKDYRKHQKIYFSYALTLIATVLFIPIINGLKDAAWLRSFFD</sequence>
<evidence type="ECO:0000313" key="2">
    <source>
        <dbReference type="EMBL" id="TXE08014.1"/>
    </source>
</evidence>
<feature type="transmembrane region" description="Helical" evidence="1">
    <location>
        <begin position="68"/>
        <end position="91"/>
    </location>
</feature>
<dbReference type="Proteomes" id="UP000321935">
    <property type="component" value="Unassembled WGS sequence"/>
</dbReference>
<dbReference type="RefSeq" id="WP_146918929.1">
    <property type="nucleotide sequence ID" value="NZ_VORW01000011.1"/>
</dbReference>
<dbReference type="EMBL" id="VORW01000011">
    <property type="protein sequence ID" value="TXE08014.1"/>
    <property type="molecule type" value="Genomic_DNA"/>
</dbReference>
<accession>A0A5C7AJ84</accession>
<keyword evidence="1" id="KW-0472">Membrane</keyword>
<keyword evidence="1" id="KW-1133">Transmembrane helix</keyword>
<feature type="transmembrane region" description="Helical" evidence="1">
    <location>
        <begin position="173"/>
        <end position="193"/>
    </location>
</feature>
<feature type="transmembrane region" description="Helical" evidence="1">
    <location>
        <begin position="7"/>
        <end position="28"/>
    </location>
</feature>
<dbReference type="AlphaFoldDB" id="A0A5C7AJ84"/>